<dbReference type="KEGG" id="oat:OAN307_c29460"/>
<keyword evidence="4" id="KW-1185">Reference proteome</keyword>
<dbReference type="eggNOG" id="ENOG5030IJ6">
    <property type="taxonomic scope" value="Bacteria"/>
</dbReference>
<keyword evidence="2" id="KW-0812">Transmembrane</keyword>
<protein>
    <submittedName>
        <fullName evidence="3">Uncharacterized protein</fullName>
    </submittedName>
</protein>
<gene>
    <name evidence="3" type="ORF">OAN307_c29460</name>
</gene>
<keyword evidence="2" id="KW-0472">Membrane</keyword>
<feature type="region of interest" description="Disordered" evidence="1">
    <location>
        <begin position="237"/>
        <end position="266"/>
    </location>
</feature>
<dbReference type="STRING" id="391626.OAN307_c29460"/>
<accession>M9RDP2</accession>
<evidence type="ECO:0000256" key="2">
    <source>
        <dbReference type="SAM" id="Phobius"/>
    </source>
</evidence>
<dbReference type="HOGENOM" id="CLU_1007617_0_0_5"/>
<evidence type="ECO:0000313" key="3">
    <source>
        <dbReference type="EMBL" id="AGI68496.1"/>
    </source>
</evidence>
<dbReference type="RefSeq" id="WP_015500485.1">
    <property type="nucleotide sequence ID" value="NC_020911.1"/>
</dbReference>
<name>M9RDP2_9RHOB</name>
<dbReference type="Proteomes" id="UP000005307">
    <property type="component" value="Chromosome"/>
</dbReference>
<sequence length="266" mass="28500">MALKKTQSAVIPDLDQSIQIALDAAEASMDVTAEFERISAQFGETSKAAQRLEKMSRIGLIVASGIAIVAVLIMGFIWQSSSSSLNRLTATNTELLEILAQNISNMDQTLAPVLTLDSQMSQLREDFIVLSEAPNSIDSIVVLQAEIATMGEVLARSEAVQLELGDRIATLNGELAMNVSTTMQDTLAAQSEAYATLAANLAIAIETTGSTANTEDFAKIQEQMDARVAALDELINTARTPSPPPSTPLSRPRTPPQQEPDIIKFP</sequence>
<dbReference type="AlphaFoldDB" id="M9RDP2"/>
<keyword evidence="2" id="KW-1133">Transmembrane helix</keyword>
<evidence type="ECO:0000313" key="4">
    <source>
        <dbReference type="Proteomes" id="UP000005307"/>
    </source>
</evidence>
<feature type="compositionally biased region" description="Pro residues" evidence="1">
    <location>
        <begin position="241"/>
        <end position="258"/>
    </location>
</feature>
<organism evidence="3 4">
    <name type="scientific">Octadecabacter antarcticus 307</name>
    <dbReference type="NCBI Taxonomy" id="391626"/>
    <lineage>
        <taxon>Bacteria</taxon>
        <taxon>Pseudomonadati</taxon>
        <taxon>Pseudomonadota</taxon>
        <taxon>Alphaproteobacteria</taxon>
        <taxon>Rhodobacterales</taxon>
        <taxon>Roseobacteraceae</taxon>
        <taxon>Octadecabacter</taxon>
    </lineage>
</organism>
<evidence type="ECO:0000256" key="1">
    <source>
        <dbReference type="SAM" id="MobiDB-lite"/>
    </source>
</evidence>
<dbReference type="EMBL" id="CP003740">
    <property type="protein sequence ID" value="AGI68496.1"/>
    <property type="molecule type" value="Genomic_DNA"/>
</dbReference>
<dbReference type="OrthoDB" id="7837241at2"/>
<reference evidence="3 4" key="1">
    <citation type="journal article" date="2013" name="PLoS ONE">
        <title>Poles Apart: Arctic and Antarctic Octadecabacter strains Share High Genome Plasticity and a New Type of Xanthorhodopsin.</title>
        <authorList>
            <person name="Vollmers J."/>
            <person name="Voget S."/>
            <person name="Dietrich S."/>
            <person name="Gollnow K."/>
            <person name="Smits M."/>
            <person name="Meyer K."/>
            <person name="Brinkhoff T."/>
            <person name="Simon M."/>
            <person name="Daniel R."/>
        </authorList>
    </citation>
    <scope>NUCLEOTIDE SEQUENCE [LARGE SCALE GENOMIC DNA]</scope>
    <source>
        <strain evidence="3 4">307</strain>
    </source>
</reference>
<feature type="transmembrane region" description="Helical" evidence="2">
    <location>
        <begin position="58"/>
        <end position="78"/>
    </location>
</feature>
<proteinExistence type="predicted"/>